<evidence type="ECO:0008006" key="3">
    <source>
        <dbReference type="Google" id="ProtNLM"/>
    </source>
</evidence>
<accession>A0AAV4IDK7</accession>
<dbReference type="Proteomes" id="UP000762676">
    <property type="component" value="Unassembled WGS sequence"/>
</dbReference>
<keyword evidence="2" id="KW-1185">Reference proteome</keyword>
<gene>
    <name evidence="1" type="ORF">ElyMa_006572000</name>
</gene>
<dbReference type="EMBL" id="BMAT01013211">
    <property type="protein sequence ID" value="GFS07554.1"/>
    <property type="molecule type" value="Genomic_DNA"/>
</dbReference>
<organism evidence="1 2">
    <name type="scientific">Elysia marginata</name>
    <dbReference type="NCBI Taxonomy" id="1093978"/>
    <lineage>
        <taxon>Eukaryota</taxon>
        <taxon>Metazoa</taxon>
        <taxon>Spiralia</taxon>
        <taxon>Lophotrochozoa</taxon>
        <taxon>Mollusca</taxon>
        <taxon>Gastropoda</taxon>
        <taxon>Heterobranchia</taxon>
        <taxon>Euthyneura</taxon>
        <taxon>Panpulmonata</taxon>
        <taxon>Sacoglossa</taxon>
        <taxon>Placobranchoidea</taxon>
        <taxon>Plakobranchidae</taxon>
        <taxon>Elysia</taxon>
    </lineage>
</organism>
<reference evidence="1 2" key="1">
    <citation type="journal article" date="2021" name="Elife">
        <title>Chloroplast acquisition without the gene transfer in kleptoplastic sea slugs, Plakobranchus ocellatus.</title>
        <authorList>
            <person name="Maeda T."/>
            <person name="Takahashi S."/>
            <person name="Yoshida T."/>
            <person name="Shimamura S."/>
            <person name="Takaki Y."/>
            <person name="Nagai Y."/>
            <person name="Toyoda A."/>
            <person name="Suzuki Y."/>
            <person name="Arimoto A."/>
            <person name="Ishii H."/>
            <person name="Satoh N."/>
            <person name="Nishiyama T."/>
            <person name="Hasebe M."/>
            <person name="Maruyama T."/>
            <person name="Minagawa J."/>
            <person name="Obokata J."/>
            <person name="Shigenobu S."/>
        </authorList>
    </citation>
    <scope>NUCLEOTIDE SEQUENCE [LARGE SCALE GENOMIC DNA]</scope>
</reference>
<evidence type="ECO:0000313" key="1">
    <source>
        <dbReference type="EMBL" id="GFS07554.1"/>
    </source>
</evidence>
<dbReference type="AlphaFoldDB" id="A0AAV4IDK7"/>
<name>A0AAV4IDK7_9GAST</name>
<proteinExistence type="predicted"/>
<protein>
    <recommendedName>
        <fullName evidence="3">Rhodanese domain-containing protein</fullName>
    </recommendedName>
</protein>
<evidence type="ECO:0000313" key="2">
    <source>
        <dbReference type="Proteomes" id="UP000762676"/>
    </source>
</evidence>
<comment type="caution">
    <text evidence="1">The sequence shown here is derived from an EMBL/GenBank/DDBJ whole genome shotgun (WGS) entry which is preliminary data.</text>
</comment>
<sequence>MPAYQAVYRLNRYAVHPSILLTEKIRDSVEEEASLTVIDYRKSFETDQHPHDRLFDFTMTLRFPKDLV</sequence>
<feature type="non-terminal residue" evidence="1">
    <location>
        <position position="68"/>
    </location>
</feature>